<dbReference type="EMBL" id="JAFIMR010000006">
    <property type="protein sequence ID" value="KAI1877354.1"/>
    <property type="molecule type" value="Genomic_DNA"/>
</dbReference>
<evidence type="ECO:0000313" key="3">
    <source>
        <dbReference type="Proteomes" id="UP000829685"/>
    </source>
</evidence>
<accession>A0A9Q0ATF3</accession>
<dbReference type="InterPro" id="IPR029062">
    <property type="entry name" value="Class_I_gatase-like"/>
</dbReference>
<dbReference type="InterPro" id="IPR044992">
    <property type="entry name" value="ChyE-like"/>
</dbReference>
<sequence>MGSQPTPPPIRLAILEADTPVPGVRAKYGGYGGVFTDLFRRACGSLSPPQSLESQLDLSAHDIVNDLDSYPDPETLDAVLISGSKHNSFESDEWILRLVQYTKRLLEGGRVRIIGVCFGHQIVARAMGNEVGRSVRGWELSVVEMALTEEGKKIFGKDTLRIQQMHRDEVHSYPPGTIPLAHTDVCAVQGYYIPKRLIAVQGHPEFTEPMVTEILGMRHEGGIIADGVYKDAMSRVGNEHDGVLIAQAFLKFLRE</sequence>
<dbReference type="Gene3D" id="3.40.50.880">
    <property type="match status" value="1"/>
</dbReference>
<reference evidence="2" key="1">
    <citation type="submission" date="2021-03" db="EMBL/GenBank/DDBJ databases">
        <title>Revisited historic fungal species revealed as producer of novel bioactive compounds through whole genome sequencing and comparative genomics.</title>
        <authorList>
            <person name="Vignolle G.A."/>
            <person name="Hochenegger N."/>
            <person name="Mach R.L."/>
            <person name="Mach-Aigner A.R."/>
            <person name="Javad Rahimi M."/>
            <person name="Salim K.A."/>
            <person name="Chan C.M."/>
            <person name="Lim L.B.L."/>
            <person name="Cai F."/>
            <person name="Druzhinina I.S."/>
            <person name="U'Ren J.M."/>
            <person name="Derntl C."/>
        </authorList>
    </citation>
    <scope>NUCLEOTIDE SEQUENCE</scope>
    <source>
        <strain evidence="2">TUCIM 5799</strain>
    </source>
</reference>
<dbReference type="GO" id="GO:0005829">
    <property type="term" value="C:cytosol"/>
    <property type="evidence" value="ECO:0007669"/>
    <property type="project" value="TreeGrafter"/>
</dbReference>
<dbReference type="PANTHER" id="PTHR42695:SF5">
    <property type="entry name" value="GLUTAMINE AMIDOTRANSFERASE YLR126C-RELATED"/>
    <property type="match status" value="1"/>
</dbReference>
<dbReference type="PROSITE" id="PS51273">
    <property type="entry name" value="GATASE_TYPE_1"/>
    <property type="match status" value="1"/>
</dbReference>
<name>A0A9Q0ATF3_9PEZI</name>
<dbReference type="OrthoDB" id="92161at2759"/>
<dbReference type="InterPro" id="IPR017926">
    <property type="entry name" value="GATASE"/>
</dbReference>
<dbReference type="PANTHER" id="PTHR42695">
    <property type="entry name" value="GLUTAMINE AMIDOTRANSFERASE YLR126C-RELATED"/>
    <property type="match status" value="1"/>
</dbReference>
<comment type="caution">
    <text evidence="2">The sequence shown here is derived from an EMBL/GenBank/DDBJ whole genome shotgun (WGS) entry which is preliminary data.</text>
</comment>
<feature type="domain" description="Glutamine amidotransferase" evidence="1">
    <location>
        <begin position="74"/>
        <end position="207"/>
    </location>
</feature>
<dbReference type="CDD" id="cd01741">
    <property type="entry name" value="GATase1_1"/>
    <property type="match status" value="1"/>
</dbReference>
<dbReference type="AlphaFoldDB" id="A0A9Q0ATF3"/>
<dbReference type="Pfam" id="PF00117">
    <property type="entry name" value="GATase"/>
    <property type="match status" value="1"/>
</dbReference>
<gene>
    <name evidence="2" type="ORF">JX265_003362</name>
</gene>
<dbReference type="Proteomes" id="UP000829685">
    <property type="component" value="Unassembled WGS sequence"/>
</dbReference>
<organism evidence="2 3">
    <name type="scientific">Neoarthrinium moseri</name>
    <dbReference type="NCBI Taxonomy" id="1658444"/>
    <lineage>
        <taxon>Eukaryota</taxon>
        <taxon>Fungi</taxon>
        <taxon>Dikarya</taxon>
        <taxon>Ascomycota</taxon>
        <taxon>Pezizomycotina</taxon>
        <taxon>Sordariomycetes</taxon>
        <taxon>Xylariomycetidae</taxon>
        <taxon>Amphisphaeriales</taxon>
        <taxon>Apiosporaceae</taxon>
        <taxon>Neoarthrinium</taxon>
    </lineage>
</organism>
<evidence type="ECO:0000259" key="1">
    <source>
        <dbReference type="Pfam" id="PF00117"/>
    </source>
</evidence>
<keyword evidence="3" id="KW-1185">Reference proteome</keyword>
<evidence type="ECO:0000313" key="2">
    <source>
        <dbReference type="EMBL" id="KAI1877354.1"/>
    </source>
</evidence>
<dbReference type="SUPFAM" id="SSF52317">
    <property type="entry name" value="Class I glutamine amidotransferase-like"/>
    <property type="match status" value="1"/>
</dbReference>
<dbReference type="GO" id="GO:0005634">
    <property type="term" value="C:nucleus"/>
    <property type="evidence" value="ECO:0007669"/>
    <property type="project" value="TreeGrafter"/>
</dbReference>
<protein>
    <recommendedName>
        <fullName evidence="1">Glutamine amidotransferase domain-containing protein</fullName>
    </recommendedName>
</protein>
<proteinExistence type="predicted"/>